<feature type="compositionally biased region" description="Gly residues" evidence="1">
    <location>
        <begin position="98"/>
        <end position="107"/>
    </location>
</feature>
<dbReference type="eggNOG" id="ENOG502T0B5">
    <property type="taxonomic scope" value="Eukaryota"/>
</dbReference>
<dbReference type="Proteomes" id="UP000001514">
    <property type="component" value="Unassembled WGS sequence"/>
</dbReference>
<feature type="region of interest" description="Disordered" evidence="1">
    <location>
        <begin position="91"/>
        <end position="166"/>
    </location>
</feature>
<gene>
    <name evidence="2" type="ORF">SELMODRAFT_444671</name>
</gene>
<accession>D8SBZ3</accession>
<feature type="compositionally biased region" description="Basic and acidic residues" evidence="1">
    <location>
        <begin position="134"/>
        <end position="157"/>
    </location>
</feature>
<dbReference type="HOGENOM" id="CLU_797876_0_0_1"/>
<dbReference type="PANTHER" id="PTHR13507:SF0">
    <property type="entry name" value="PRKR-INTERACTING PROTEIN 1"/>
    <property type="match status" value="1"/>
</dbReference>
<name>D8SBZ3_SELML</name>
<dbReference type="KEGG" id="smo:SELMODRAFT_444671"/>
<dbReference type="EMBL" id="GL377611">
    <property type="protein sequence ID" value="EFJ18095.1"/>
    <property type="molecule type" value="Genomic_DNA"/>
</dbReference>
<dbReference type="InParanoid" id="D8SBZ3"/>
<protein>
    <submittedName>
        <fullName evidence="2">Uncharacterized protein</fullName>
    </submittedName>
</protein>
<reference evidence="2 3" key="1">
    <citation type="journal article" date="2011" name="Science">
        <title>The Selaginella genome identifies genetic changes associated with the evolution of vascular plants.</title>
        <authorList>
            <person name="Banks J.A."/>
            <person name="Nishiyama T."/>
            <person name="Hasebe M."/>
            <person name="Bowman J.L."/>
            <person name="Gribskov M."/>
            <person name="dePamphilis C."/>
            <person name="Albert V.A."/>
            <person name="Aono N."/>
            <person name="Aoyama T."/>
            <person name="Ambrose B.A."/>
            <person name="Ashton N.W."/>
            <person name="Axtell M.J."/>
            <person name="Barker E."/>
            <person name="Barker M.S."/>
            <person name="Bennetzen J.L."/>
            <person name="Bonawitz N.D."/>
            <person name="Chapple C."/>
            <person name="Cheng C."/>
            <person name="Correa L.G."/>
            <person name="Dacre M."/>
            <person name="DeBarry J."/>
            <person name="Dreyer I."/>
            <person name="Elias M."/>
            <person name="Engstrom E.M."/>
            <person name="Estelle M."/>
            <person name="Feng L."/>
            <person name="Finet C."/>
            <person name="Floyd S.K."/>
            <person name="Frommer W.B."/>
            <person name="Fujita T."/>
            <person name="Gramzow L."/>
            <person name="Gutensohn M."/>
            <person name="Harholt J."/>
            <person name="Hattori M."/>
            <person name="Heyl A."/>
            <person name="Hirai T."/>
            <person name="Hiwatashi Y."/>
            <person name="Ishikawa M."/>
            <person name="Iwata M."/>
            <person name="Karol K.G."/>
            <person name="Koehler B."/>
            <person name="Kolukisaoglu U."/>
            <person name="Kubo M."/>
            <person name="Kurata T."/>
            <person name="Lalonde S."/>
            <person name="Li K."/>
            <person name="Li Y."/>
            <person name="Litt A."/>
            <person name="Lyons E."/>
            <person name="Manning G."/>
            <person name="Maruyama T."/>
            <person name="Michael T.P."/>
            <person name="Mikami K."/>
            <person name="Miyazaki S."/>
            <person name="Morinaga S."/>
            <person name="Murata T."/>
            <person name="Mueller-Roeber B."/>
            <person name="Nelson D.R."/>
            <person name="Obara M."/>
            <person name="Oguri Y."/>
            <person name="Olmstead R.G."/>
            <person name="Onodera N."/>
            <person name="Petersen B.L."/>
            <person name="Pils B."/>
            <person name="Prigge M."/>
            <person name="Rensing S.A."/>
            <person name="Riano-Pachon D.M."/>
            <person name="Roberts A.W."/>
            <person name="Sato Y."/>
            <person name="Scheller H.V."/>
            <person name="Schulz B."/>
            <person name="Schulz C."/>
            <person name="Shakirov E.V."/>
            <person name="Shibagaki N."/>
            <person name="Shinohara N."/>
            <person name="Shippen D.E."/>
            <person name="Soerensen I."/>
            <person name="Sotooka R."/>
            <person name="Sugimoto N."/>
            <person name="Sugita M."/>
            <person name="Sumikawa N."/>
            <person name="Tanurdzic M."/>
            <person name="Theissen G."/>
            <person name="Ulvskov P."/>
            <person name="Wakazuki S."/>
            <person name="Weng J.K."/>
            <person name="Willats W.W."/>
            <person name="Wipf D."/>
            <person name="Wolf P.G."/>
            <person name="Yang L."/>
            <person name="Zimmer A.D."/>
            <person name="Zhu Q."/>
            <person name="Mitros T."/>
            <person name="Hellsten U."/>
            <person name="Loque D."/>
            <person name="Otillar R."/>
            <person name="Salamov A."/>
            <person name="Schmutz J."/>
            <person name="Shapiro H."/>
            <person name="Lindquist E."/>
            <person name="Lucas S."/>
            <person name="Rokhsar D."/>
            <person name="Grigoriev I.V."/>
        </authorList>
    </citation>
    <scope>NUCLEOTIDE SEQUENCE [LARGE SCALE GENOMIC DNA]</scope>
</reference>
<dbReference type="GO" id="GO:0003725">
    <property type="term" value="F:double-stranded RNA binding"/>
    <property type="evidence" value="ECO:0000318"/>
    <property type="project" value="GO_Central"/>
</dbReference>
<dbReference type="AlphaFoldDB" id="D8SBZ3"/>
<proteinExistence type="predicted"/>
<evidence type="ECO:0000313" key="3">
    <source>
        <dbReference type="Proteomes" id="UP000001514"/>
    </source>
</evidence>
<feature type="compositionally biased region" description="Low complexity" evidence="1">
    <location>
        <begin position="32"/>
        <end position="41"/>
    </location>
</feature>
<dbReference type="GO" id="GO:0019901">
    <property type="term" value="F:protein kinase binding"/>
    <property type="evidence" value="ECO:0000318"/>
    <property type="project" value="GO_Central"/>
</dbReference>
<feature type="region of interest" description="Disordered" evidence="1">
    <location>
        <begin position="24"/>
        <end position="79"/>
    </location>
</feature>
<dbReference type="GO" id="GO:0005730">
    <property type="term" value="C:nucleolus"/>
    <property type="evidence" value="ECO:0000318"/>
    <property type="project" value="GO_Central"/>
</dbReference>
<dbReference type="Gramene" id="EFJ18095">
    <property type="protein sequence ID" value="EFJ18095"/>
    <property type="gene ID" value="SELMODRAFT_444671"/>
</dbReference>
<evidence type="ECO:0000256" key="1">
    <source>
        <dbReference type="SAM" id="MobiDB-lite"/>
    </source>
</evidence>
<dbReference type="PANTHER" id="PTHR13507">
    <property type="entry name" value="PRKR-INTERACTING PROTEIN 1"/>
    <property type="match status" value="1"/>
</dbReference>
<dbReference type="STRING" id="88036.D8SBZ3"/>
<organism evidence="3">
    <name type="scientific">Selaginella moellendorffii</name>
    <name type="common">Spikemoss</name>
    <dbReference type="NCBI Taxonomy" id="88036"/>
    <lineage>
        <taxon>Eukaryota</taxon>
        <taxon>Viridiplantae</taxon>
        <taxon>Streptophyta</taxon>
        <taxon>Embryophyta</taxon>
        <taxon>Tracheophyta</taxon>
        <taxon>Lycopodiopsida</taxon>
        <taxon>Selaginellales</taxon>
        <taxon>Selaginellaceae</taxon>
        <taxon>Selaginella</taxon>
    </lineage>
</organism>
<dbReference type="InterPro" id="IPR009548">
    <property type="entry name" value="Prkrip1"/>
</dbReference>
<sequence>MPRYTTSQTYTEGNTQVVTLASTRGDGKALVPASEPAIPEIPAEDEDLEIKLRRITEQVPVRISNTSGSSAGSGSGDFHQSIDISACAVPADETQGAGSPGADGGGLSEEEGADGVCDSSRSPAQRGRGANGQEEGKEAKEERKEEAKEGQGGERARRGGGGQGERRKRWRIQLRLRGRVVRSMPRCLILAQWGILAPPPRLGLFLRRAYYDRLTVAEVRELIGTIIEYVRNLNLREVRVNEPFAWAVTLTGSVVVRVQLLVMNQIWGEDRGGICSMPSSSNVYPFGDMVNAVREMGESIFYELLDRERWYGAVEIVLRAFGITYEVQRDELLALGAGYGIMRECSIY</sequence>
<evidence type="ECO:0000313" key="2">
    <source>
        <dbReference type="EMBL" id="EFJ18095.1"/>
    </source>
</evidence>
<dbReference type="GO" id="GO:0004860">
    <property type="term" value="F:protein kinase inhibitor activity"/>
    <property type="evidence" value="ECO:0000318"/>
    <property type="project" value="GO_Central"/>
</dbReference>
<keyword evidence="3" id="KW-1185">Reference proteome</keyword>